<feature type="chain" id="PRO_5032894327" evidence="1">
    <location>
        <begin position="23"/>
        <end position="163"/>
    </location>
</feature>
<sequence length="163" mass="16643">MFKLVSLAMAASFAAVPAAAPAAVGPDAASCRKGGPAILVKVTGLKNKMGKVRVQLYGSNPADFLAKGKKLRRVEVAASAALQPICIAVPKAGRYAVAVRHDANGDGKSGWSDGGGFSRNPNLSLTSLKPSYAKVAINAGGGVTPIDIVMNYRQGLAIKPIKG</sequence>
<keyword evidence="3" id="KW-1185">Reference proteome</keyword>
<feature type="signal peptide" evidence="1">
    <location>
        <begin position="1"/>
        <end position="22"/>
    </location>
</feature>
<evidence type="ECO:0000256" key="1">
    <source>
        <dbReference type="SAM" id="SignalP"/>
    </source>
</evidence>
<gene>
    <name evidence="2" type="ORF">IC614_00090</name>
</gene>
<protein>
    <submittedName>
        <fullName evidence="2">DUF2141 domain-containing protein</fullName>
    </submittedName>
</protein>
<dbReference type="Pfam" id="PF09912">
    <property type="entry name" value="DUF2141"/>
    <property type="match status" value="1"/>
</dbReference>
<evidence type="ECO:0000313" key="2">
    <source>
        <dbReference type="EMBL" id="QPQ55069.1"/>
    </source>
</evidence>
<dbReference type="Proteomes" id="UP000594873">
    <property type="component" value="Chromosome"/>
</dbReference>
<reference evidence="2 3" key="1">
    <citation type="submission" date="2020-11" db="EMBL/GenBank/DDBJ databases">
        <title>Genome seq and assembly of Sphingosinicella sp.</title>
        <authorList>
            <person name="Chhetri G."/>
        </authorList>
    </citation>
    <scope>NUCLEOTIDE SEQUENCE [LARGE SCALE GENOMIC DNA]</scope>
    <source>
        <strain evidence="2 3">UDD2</strain>
    </source>
</reference>
<evidence type="ECO:0000313" key="3">
    <source>
        <dbReference type="Proteomes" id="UP000594873"/>
    </source>
</evidence>
<accession>A0A7T2GJM5</accession>
<dbReference type="InterPro" id="IPR018673">
    <property type="entry name" value="DUF2141"/>
</dbReference>
<name>A0A7T2GJM5_9SPHN</name>
<dbReference type="RefSeq" id="WP_200971745.1">
    <property type="nucleotide sequence ID" value="NZ_CP065592.1"/>
</dbReference>
<dbReference type="KEGG" id="sflv:IC614_00090"/>
<dbReference type="EMBL" id="CP065592">
    <property type="protein sequence ID" value="QPQ55069.1"/>
    <property type="molecule type" value="Genomic_DNA"/>
</dbReference>
<keyword evidence="1" id="KW-0732">Signal</keyword>
<organism evidence="2 3">
    <name type="scientific">Allosphingosinicella flava</name>
    <dbReference type="NCBI Taxonomy" id="2771430"/>
    <lineage>
        <taxon>Bacteria</taxon>
        <taxon>Pseudomonadati</taxon>
        <taxon>Pseudomonadota</taxon>
        <taxon>Alphaproteobacteria</taxon>
        <taxon>Sphingomonadales</taxon>
        <taxon>Sphingomonadaceae</taxon>
        <taxon>Allosphingosinicella</taxon>
    </lineage>
</organism>
<proteinExistence type="predicted"/>
<dbReference type="AlphaFoldDB" id="A0A7T2GJM5"/>